<evidence type="ECO:0000313" key="1">
    <source>
        <dbReference type="EMBL" id="WOD13407.1"/>
    </source>
</evidence>
<dbReference type="EMBL" id="CP136511">
    <property type="protein sequence ID" value="WOD13407.1"/>
    <property type="molecule type" value="Genomic_DNA"/>
</dbReference>
<proteinExistence type="predicted"/>
<dbReference type="Proteomes" id="UP001302652">
    <property type="component" value="Chromosome 3"/>
</dbReference>
<name>A0ABZ0E842_9BURK</name>
<accession>A0ABZ0E842</accession>
<protein>
    <submittedName>
        <fullName evidence="1">Uncharacterized protein</fullName>
    </submittedName>
</protein>
<reference evidence="1 2" key="1">
    <citation type="submission" date="2023-10" db="EMBL/GenBank/DDBJ databases">
        <title>Surface-active antibiotics is a multifunctional adaptation for post-fire microbes.</title>
        <authorList>
            <person name="Liu M.D."/>
            <person name="Du Y."/>
            <person name="Koupaei S.K."/>
            <person name="Kim N.R."/>
            <person name="Zhang W."/>
            <person name="Traxler M.F."/>
        </authorList>
    </citation>
    <scope>NUCLEOTIDE SEQUENCE [LARGE SCALE GENOMIC DNA]</scope>
    <source>
        <strain evidence="1 2">F3</strain>
    </source>
</reference>
<gene>
    <name evidence="1" type="ORF">RW095_05025</name>
</gene>
<dbReference type="RefSeq" id="WP_317014901.1">
    <property type="nucleotide sequence ID" value="NZ_CP136511.1"/>
</dbReference>
<keyword evidence="2" id="KW-1185">Reference proteome</keyword>
<organism evidence="1 2">
    <name type="scientific">Paraburkholderia kirstenboschensis</name>
    <dbReference type="NCBI Taxonomy" id="1245436"/>
    <lineage>
        <taxon>Bacteria</taxon>
        <taxon>Pseudomonadati</taxon>
        <taxon>Pseudomonadota</taxon>
        <taxon>Betaproteobacteria</taxon>
        <taxon>Burkholderiales</taxon>
        <taxon>Burkholderiaceae</taxon>
        <taxon>Paraburkholderia</taxon>
    </lineage>
</organism>
<evidence type="ECO:0000313" key="2">
    <source>
        <dbReference type="Proteomes" id="UP001302652"/>
    </source>
</evidence>
<sequence length="111" mass="12215">MSAKLTEPAVCVQCNRRTVTEAMPNHQVRHADHASLSDSVCRHDVSLNFKAEPFQRAGGQIGVTRTVAGRVVGGLANERGQKFDFGVEAIVDRFQKGLRCHSIHQFRDEGA</sequence>